<dbReference type="PANTHER" id="PTHR15948">
    <property type="entry name" value="G-PROTEIN COUPLED RECEPTOR 89-RELATED"/>
    <property type="match status" value="1"/>
</dbReference>
<dbReference type="Proteomes" id="UP001303373">
    <property type="component" value="Chromosome 7"/>
</dbReference>
<keyword evidence="9" id="KW-1185">Reference proteome</keyword>
<name>A0AAQ3M753_9PEZI</name>
<feature type="domain" description="Golgi pH regulator conserved" evidence="7">
    <location>
        <begin position="217"/>
        <end position="281"/>
    </location>
</feature>
<evidence type="ECO:0000313" key="8">
    <source>
        <dbReference type="EMBL" id="WPH02135.1"/>
    </source>
</evidence>
<evidence type="ECO:0000259" key="7">
    <source>
        <dbReference type="Pfam" id="PF12537"/>
    </source>
</evidence>
<feature type="domain" description="Abscisic acid G-protein coupled receptor-like" evidence="6">
    <location>
        <begin position="351"/>
        <end position="530"/>
    </location>
</feature>
<organism evidence="8 9">
    <name type="scientific">Acrodontium crateriforme</name>
    <dbReference type="NCBI Taxonomy" id="150365"/>
    <lineage>
        <taxon>Eukaryota</taxon>
        <taxon>Fungi</taxon>
        <taxon>Dikarya</taxon>
        <taxon>Ascomycota</taxon>
        <taxon>Pezizomycotina</taxon>
        <taxon>Dothideomycetes</taxon>
        <taxon>Dothideomycetidae</taxon>
        <taxon>Mycosphaerellales</taxon>
        <taxon>Teratosphaeriaceae</taxon>
        <taxon>Acrodontium</taxon>
    </lineage>
</organism>
<keyword evidence="4 5" id="KW-0472">Membrane</keyword>
<feature type="transmembrane region" description="Helical" evidence="5">
    <location>
        <begin position="133"/>
        <end position="156"/>
    </location>
</feature>
<accession>A0AAQ3M753</accession>
<feature type="transmembrane region" description="Helical" evidence="5">
    <location>
        <begin position="93"/>
        <end position="113"/>
    </location>
</feature>
<feature type="transmembrane region" description="Helical" evidence="5">
    <location>
        <begin position="176"/>
        <end position="192"/>
    </location>
</feature>
<dbReference type="InterPro" id="IPR022535">
    <property type="entry name" value="Golgi_pH-regulator_cons_dom"/>
</dbReference>
<dbReference type="GO" id="GO:0016020">
    <property type="term" value="C:membrane"/>
    <property type="evidence" value="ECO:0007669"/>
    <property type="project" value="UniProtKB-SubCell"/>
</dbReference>
<proteinExistence type="predicted"/>
<evidence type="ECO:0000313" key="9">
    <source>
        <dbReference type="Proteomes" id="UP001303373"/>
    </source>
</evidence>
<protein>
    <recommendedName>
        <fullName evidence="10">G protein-coupled receptor</fullName>
    </recommendedName>
</protein>
<evidence type="ECO:0008006" key="10">
    <source>
        <dbReference type="Google" id="ProtNLM"/>
    </source>
</evidence>
<feature type="transmembrane region" description="Helical" evidence="5">
    <location>
        <begin position="22"/>
        <end position="46"/>
    </location>
</feature>
<dbReference type="EMBL" id="CP138586">
    <property type="protein sequence ID" value="WPH02135.1"/>
    <property type="molecule type" value="Genomic_DNA"/>
</dbReference>
<feature type="transmembrane region" description="Helical" evidence="5">
    <location>
        <begin position="225"/>
        <end position="246"/>
    </location>
</feature>
<evidence type="ECO:0000256" key="5">
    <source>
        <dbReference type="SAM" id="Phobius"/>
    </source>
</evidence>
<dbReference type="InterPro" id="IPR015672">
    <property type="entry name" value="GPHR/GTG"/>
</dbReference>
<evidence type="ECO:0000256" key="4">
    <source>
        <dbReference type="ARBA" id="ARBA00023136"/>
    </source>
</evidence>
<dbReference type="AlphaFoldDB" id="A0AAQ3M753"/>
<dbReference type="Pfam" id="PF12537">
    <property type="entry name" value="GPHR_N"/>
    <property type="match status" value="1"/>
</dbReference>
<feature type="transmembrane region" description="Helical" evidence="5">
    <location>
        <begin position="424"/>
        <end position="448"/>
    </location>
</feature>
<reference evidence="8 9" key="1">
    <citation type="submission" date="2023-11" db="EMBL/GenBank/DDBJ databases">
        <title>An acidophilic fungus is an integral part of prey digestion in a carnivorous sundew plant.</title>
        <authorList>
            <person name="Tsai I.J."/>
        </authorList>
    </citation>
    <scope>NUCLEOTIDE SEQUENCE [LARGE SCALE GENOMIC DNA]</scope>
    <source>
        <strain evidence="8">169a</strain>
    </source>
</reference>
<evidence type="ECO:0000256" key="3">
    <source>
        <dbReference type="ARBA" id="ARBA00022989"/>
    </source>
</evidence>
<evidence type="ECO:0000256" key="2">
    <source>
        <dbReference type="ARBA" id="ARBA00022692"/>
    </source>
</evidence>
<evidence type="ECO:0000259" key="6">
    <source>
        <dbReference type="Pfam" id="PF12430"/>
    </source>
</evidence>
<comment type="subcellular location">
    <subcellularLocation>
        <location evidence="1">Membrane</location>
        <topology evidence="1">Multi-pass membrane protein</topology>
    </subcellularLocation>
</comment>
<gene>
    <name evidence="8" type="ORF">R9X50_00499000</name>
</gene>
<dbReference type="PANTHER" id="PTHR15948:SF0">
    <property type="entry name" value="GOLGI PH REGULATOR A-RELATED"/>
    <property type="match status" value="1"/>
</dbReference>
<evidence type="ECO:0000256" key="1">
    <source>
        <dbReference type="ARBA" id="ARBA00004141"/>
    </source>
</evidence>
<keyword evidence="3 5" id="KW-1133">Transmembrane helix</keyword>
<sequence length="550" mass="60307">MLAPDDCEDCVPKYLQRSLDSVPLSTVAFSLTPLILTWIAAFAFAYQRLFPILSSDVINKQGQDGLPVSNKDTLKAATHKLRDQFQRPSAQRLASLIFSASIALSTTLVVLLLCEISNTLNPAARDLALRSTLTLLLFLSILVTPALEIHAFVNMLFGPNPGSTSTKKSRPKMRHFVRGTLLKLWLMAFWYIPQTSIVRTKLQSTGSAVPTDSERPFVEECLKRVGIIGISLMASLSGFAAVSSLWQTFGVRHRLIRETDIARKEAGLAATEEMLAAKQSRVRAVQRKMSENASQPAQSGFMGRIIGSVRGGGSEATELKALEMEVSGLQTMRYSLSSSLSTMRTLYAEQQRSRTKSGRILVLFNTAFAAYCAYRICTTSFSSLRRWWQPTHSSATSDPINNLLAIVTTHWDSNLDQAAWSRQISFLLSGVILLASFSAVLQTFRLFARFAPGWLQQTQTSLPLLISQIAGAYVVSSALLLRSNLPQEVGGVISEALGAPLEGSFVESWFESCFLVAVGLTATGILIGRRVGSGDDWDDDDEIEMGSKRS</sequence>
<dbReference type="InterPro" id="IPR025969">
    <property type="entry name" value="ABA_GPCR_dom"/>
</dbReference>
<dbReference type="Pfam" id="PF12430">
    <property type="entry name" value="ABA_GPCR"/>
    <property type="match status" value="1"/>
</dbReference>
<keyword evidence="2 5" id="KW-0812">Transmembrane</keyword>
<feature type="transmembrane region" description="Helical" evidence="5">
    <location>
        <begin position="360"/>
        <end position="381"/>
    </location>
</feature>